<reference evidence="1" key="2">
    <citation type="journal article" date="2015" name="Data Brief">
        <title>Shoot transcriptome of the giant reed, Arundo donax.</title>
        <authorList>
            <person name="Barrero R.A."/>
            <person name="Guerrero F.D."/>
            <person name="Moolhuijzen P."/>
            <person name="Goolsby J.A."/>
            <person name="Tidwell J."/>
            <person name="Bellgard S.E."/>
            <person name="Bellgard M.I."/>
        </authorList>
    </citation>
    <scope>NUCLEOTIDE SEQUENCE</scope>
    <source>
        <tissue evidence="1">Shoot tissue taken approximately 20 cm above the soil surface</tissue>
    </source>
</reference>
<reference evidence="1" key="1">
    <citation type="submission" date="2014-09" db="EMBL/GenBank/DDBJ databases">
        <authorList>
            <person name="Magalhaes I.L.F."/>
            <person name="Oliveira U."/>
            <person name="Santos F.R."/>
            <person name="Vidigal T.H.D.A."/>
            <person name="Brescovit A.D."/>
            <person name="Santos A.J."/>
        </authorList>
    </citation>
    <scope>NUCLEOTIDE SEQUENCE</scope>
    <source>
        <tissue evidence="1">Shoot tissue taken approximately 20 cm above the soil surface</tissue>
    </source>
</reference>
<sequence length="15" mass="1657">MPTARARAKARGRQS</sequence>
<protein>
    <submittedName>
        <fullName evidence="1">Uncharacterized protein</fullName>
    </submittedName>
</protein>
<dbReference type="EMBL" id="GBRH01280946">
    <property type="protein sequence ID" value="JAD16949.1"/>
    <property type="molecule type" value="Transcribed_RNA"/>
</dbReference>
<organism evidence="1">
    <name type="scientific">Arundo donax</name>
    <name type="common">Giant reed</name>
    <name type="synonym">Donax arundinaceus</name>
    <dbReference type="NCBI Taxonomy" id="35708"/>
    <lineage>
        <taxon>Eukaryota</taxon>
        <taxon>Viridiplantae</taxon>
        <taxon>Streptophyta</taxon>
        <taxon>Embryophyta</taxon>
        <taxon>Tracheophyta</taxon>
        <taxon>Spermatophyta</taxon>
        <taxon>Magnoliopsida</taxon>
        <taxon>Liliopsida</taxon>
        <taxon>Poales</taxon>
        <taxon>Poaceae</taxon>
        <taxon>PACMAD clade</taxon>
        <taxon>Arundinoideae</taxon>
        <taxon>Arundineae</taxon>
        <taxon>Arundo</taxon>
    </lineage>
</organism>
<name>A0A0A8XSJ2_ARUDO</name>
<accession>A0A0A8XSJ2</accession>
<proteinExistence type="predicted"/>
<evidence type="ECO:0000313" key="1">
    <source>
        <dbReference type="EMBL" id="JAD16949.1"/>
    </source>
</evidence>